<evidence type="ECO:0000259" key="6">
    <source>
        <dbReference type="PROSITE" id="PS51006"/>
    </source>
</evidence>
<name>A0ABR9PM68_9BACT</name>
<feature type="domain" description="PABS" evidence="6">
    <location>
        <begin position="235"/>
        <end position="476"/>
    </location>
</feature>
<proteinExistence type="inferred from homology"/>
<dbReference type="EMBL" id="JAAIYO010000003">
    <property type="protein sequence ID" value="MBE4749007.1"/>
    <property type="molecule type" value="Genomic_DNA"/>
</dbReference>
<dbReference type="PANTHER" id="PTHR43317">
    <property type="entry name" value="THERMOSPERMINE SYNTHASE ACAULIS5"/>
    <property type="match status" value="1"/>
</dbReference>
<evidence type="ECO:0000256" key="1">
    <source>
        <dbReference type="ARBA" id="ARBA00007867"/>
    </source>
</evidence>
<keyword evidence="8" id="KW-1185">Reference proteome</keyword>
<feature type="transmembrane region" description="Helical" evidence="5">
    <location>
        <begin position="21"/>
        <end position="40"/>
    </location>
</feature>
<evidence type="ECO:0000256" key="3">
    <source>
        <dbReference type="ARBA" id="ARBA00023115"/>
    </source>
</evidence>
<reference evidence="7 8" key="1">
    <citation type="submission" date="2020-02" db="EMBL/GenBank/DDBJ databases">
        <authorList>
            <person name="Babadi Z.K."/>
            <person name="Risdian C."/>
            <person name="Ebrahimipour G.H."/>
            <person name="Wink J."/>
        </authorList>
    </citation>
    <scope>NUCLEOTIDE SEQUENCE [LARGE SCALE GENOMIC DNA]</scope>
    <source>
        <strain evidence="7 8">ZKHCc1 1396</strain>
    </source>
</reference>
<evidence type="ECO:0000256" key="2">
    <source>
        <dbReference type="ARBA" id="ARBA00022679"/>
    </source>
</evidence>
<gene>
    <name evidence="7" type="ORF">G4177_12630</name>
</gene>
<evidence type="ECO:0000313" key="8">
    <source>
        <dbReference type="Proteomes" id="UP001516472"/>
    </source>
</evidence>
<dbReference type="InterPro" id="IPR029063">
    <property type="entry name" value="SAM-dependent_MTases_sf"/>
</dbReference>
<keyword evidence="5" id="KW-1133">Transmembrane helix</keyword>
<dbReference type="NCBIfam" id="NF037959">
    <property type="entry name" value="MFS_SpdSyn"/>
    <property type="match status" value="1"/>
</dbReference>
<evidence type="ECO:0000256" key="5">
    <source>
        <dbReference type="SAM" id="Phobius"/>
    </source>
</evidence>
<feature type="transmembrane region" description="Helical" evidence="5">
    <location>
        <begin position="165"/>
        <end position="189"/>
    </location>
</feature>
<dbReference type="PANTHER" id="PTHR43317:SF1">
    <property type="entry name" value="THERMOSPERMINE SYNTHASE ACAULIS5"/>
    <property type="match status" value="1"/>
</dbReference>
<feature type="transmembrane region" description="Helical" evidence="5">
    <location>
        <begin position="131"/>
        <end position="153"/>
    </location>
</feature>
<dbReference type="SUPFAM" id="SSF53335">
    <property type="entry name" value="S-adenosyl-L-methionine-dependent methyltransferases"/>
    <property type="match status" value="1"/>
</dbReference>
<keyword evidence="2 4" id="KW-0808">Transferase</keyword>
<dbReference type="Proteomes" id="UP001516472">
    <property type="component" value="Unassembled WGS sequence"/>
</dbReference>
<dbReference type="CDD" id="cd02440">
    <property type="entry name" value="AdoMet_MTases"/>
    <property type="match status" value="1"/>
</dbReference>
<protein>
    <recommendedName>
        <fullName evidence="6">PABS domain-containing protein</fullName>
    </recommendedName>
</protein>
<dbReference type="PROSITE" id="PS51006">
    <property type="entry name" value="PABS_2"/>
    <property type="match status" value="1"/>
</dbReference>
<dbReference type="RefSeq" id="WP_193348420.1">
    <property type="nucleotide sequence ID" value="NZ_CBCSIP010000013.1"/>
</dbReference>
<feature type="transmembrane region" description="Helical" evidence="5">
    <location>
        <begin position="195"/>
        <end position="213"/>
    </location>
</feature>
<organism evidence="7 8">
    <name type="scientific">Corallococcus soli</name>
    <dbReference type="NCBI Taxonomy" id="2710757"/>
    <lineage>
        <taxon>Bacteria</taxon>
        <taxon>Pseudomonadati</taxon>
        <taxon>Myxococcota</taxon>
        <taxon>Myxococcia</taxon>
        <taxon>Myxococcales</taxon>
        <taxon>Cystobacterineae</taxon>
        <taxon>Myxococcaceae</taxon>
        <taxon>Corallococcus</taxon>
    </lineage>
</organism>
<keyword evidence="5" id="KW-0472">Membrane</keyword>
<feature type="transmembrane region" description="Helical" evidence="5">
    <location>
        <begin position="46"/>
        <end position="69"/>
    </location>
</feature>
<keyword evidence="3 4" id="KW-0620">Polyamine biosynthesis</keyword>
<evidence type="ECO:0000313" key="7">
    <source>
        <dbReference type="EMBL" id="MBE4749007.1"/>
    </source>
</evidence>
<feature type="active site" description="Proton acceptor" evidence="4">
    <location>
        <position position="388"/>
    </location>
</feature>
<dbReference type="Pfam" id="PF01564">
    <property type="entry name" value="Spermine_synth"/>
    <property type="match status" value="1"/>
</dbReference>
<evidence type="ECO:0000256" key="4">
    <source>
        <dbReference type="PROSITE-ProRule" id="PRU00354"/>
    </source>
</evidence>
<feature type="transmembrane region" description="Helical" evidence="5">
    <location>
        <begin position="81"/>
        <end position="100"/>
    </location>
</feature>
<feature type="transmembrane region" description="Helical" evidence="5">
    <location>
        <begin position="220"/>
        <end position="238"/>
    </location>
</feature>
<sequence length="684" mass="74190">MSTSPESPPVSRSFSLYLHGLAFLGGFNVMLLEMCAFRVLQTTFGSSIYVTGVLLALVMIALSGGYYLGGRFSQRNASLEFLLGVISLAVVYVWVTGGLLSEPLLDFSFGLRKVFSSGLAGHLVPPAVATLIFYMGPMLALSHVSPFLIRLLATHPRGVGATAGNLMAVSNVGSIVGTTLPSFVLIPLLGVPTTLGIFIGSLGLVVVTGLVLVRKRAPVAVIAGVVVLAAAVATPVAHDAWAARASATAERPIFESESLYGNVKIFRSQDDDGDEKLEFMPSRDYVHSTVYPGRPLKDQFTTAYANVGLSRGAGRYLILGTALGGVVSAILEANPQARITAVEIDPLVMDLAQRYLPAMRSPNVRRVVEDARLFLREDTQEYDYIVVDIFSGEQIPAHCVSQEFFSLALARLAPDGVLQMNTNLWDFHITTGLEEPAPFVPVRHIHSALLRAGFASLFQSDFFEHGHLYAFRKATPEAEVRRALVQGALDPAVEPNLRASYGMTALALVPIPDAERELRPFTDNWLPEHLLHLKDNFDQYLRALARARQLPEWKSQVEAAGDGQLRFISARHYADVGASGAPSYDGYRAYMKGDGGTAYCREVLAWARQAPSSTLFLDLSRYLHTRVIHACERSLESQGTELPGAGTSEGAFRRYVSAALLVDDNKGAKAVPLLEEILKARAVL</sequence>
<comment type="caution">
    <text evidence="7">The sequence shown here is derived from an EMBL/GenBank/DDBJ whole genome shotgun (WGS) entry which is preliminary data.</text>
</comment>
<accession>A0ABR9PM68</accession>
<keyword evidence="5" id="KW-0812">Transmembrane</keyword>
<dbReference type="Gene3D" id="3.40.50.150">
    <property type="entry name" value="Vaccinia Virus protein VP39"/>
    <property type="match status" value="1"/>
</dbReference>
<dbReference type="InterPro" id="IPR030374">
    <property type="entry name" value="PABS"/>
</dbReference>
<comment type="similarity">
    <text evidence="1">Belongs to the spermidine/spermine synthase family.</text>
</comment>